<gene>
    <name evidence="6" type="ORF">Cgig2_002503</name>
</gene>
<dbReference type="Gene3D" id="2.170.150.80">
    <property type="entry name" value="NAC domain"/>
    <property type="match status" value="1"/>
</dbReference>
<keyword evidence="7" id="KW-1185">Reference proteome</keyword>
<accession>A0A9Q1QPW4</accession>
<keyword evidence="3" id="KW-0804">Transcription</keyword>
<dbReference type="AlphaFoldDB" id="A0A9Q1QPW4"/>
<comment type="caution">
    <text evidence="6">The sequence shown here is derived from an EMBL/GenBank/DDBJ whole genome shotgun (WGS) entry which is preliminary data.</text>
</comment>
<proteinExistence type="predicted"/>
<evidence type="ECO:0000313" key="7">
    <source>
        <dbReference type="Proteomes" id="UP001153076"/>
    </source>
</evidence>
<dbReference type="SUPFAM" id="SSF101941">
    <property type="entry name" value="NAC domain"/>
    <property type="match status" value="1"/>
</dbReference>
<dbReference type="PANTHER" id="PTHR31719:SF179">
    <property type="entry name" value="OS08G0148400 PROTEIN"/>
    <property type="match status" value="1"/>
</dbReference>
<evidence type="ECO:0000313" key="6">
    <source>
        <dbReference type="EMBL" id="KAJ8449371.1"/>
    </source>
</evidence>
<dbReference type="PANTHER" id="PTHR31719">
    <property type="entry name" value="NAC TRANSCRIPTION FACTOR 56"/>
    <property type="match status" value="1"/>
</dbReference>
<dbReference type="EMBL" id="JAKOGI010000022">
    <property type="protein sequence ID" value="KAJ8449371.1"/>
    <property type="molecule type" value="Genomic_DNA"/>
</dbReference>
<sequence>MEKGSSISDDADESWEWEDVRNIPRGYKFEPEDEDLITYYLKPKLEHKELPPNFMHEIELYRPECPGLGTLTGTMYEGQDEKWYFFTPRDRKYLKGRRPSRASGAGFWKATAACRDVRCSLGNKDVIGHKSSLVFYQGKPPGRKTNWLMQEFYVADHLITKRSCPTQDIPSTSMPDKKIKLDEWVLCKIYKHERNEKKHKNNKASCSLIMQCQYTFPINPSEGLILKENCLTNDDGENGNGDCTNNIRTFVGDNVEGALQSQENSSEKLGDIVQHPKQGGDEMVQEHHGSESDAATAVDDNFWCGSFQPEDIDLSSLDSLLNGMSNERCLMDLKTKNVIVSYAPLEDRWEMFLLGLKDDALEARGLDEHRREDGASEV</sequence>
<evidence type="ECO:0000256" key="3">
    <source>
        <dbReference type="ARBA" id="ARBA00023163"/>
    </source>
</evidence>
<protein>
    <recommendedName>
        <fullName evidence="5">NAC domain-containing protein</fullName>
    </recommendedName>
</protein>
<keyword evidence="4" id="KW-0539">Nucleus</keyword>
<dbReference type="GO" id="GO:0003677">
    <property type="term" value="F:DNA binding"/>
    <property type="evidence" value="ECO:0007669"/>
    <property type="project" value="UniProtKB-KW"/>
</dbReference>
<reference evidence="6" key="1">
    <citation type="submission" date="2022-04" db="EMBL/GenBank/DDBJ databases">
        <title>Carnegiea gigantea Genome sequencing and assembly v2.</title>
        <authorList>
            <person name="Copetti D."/>
            <person name="Sanderson M.J."/>
            <person name="Burquez A."/>
            <person name="Wojciechowski M.F."/>
        </authorList>
    </citation>
    <scope>NUCLEOTIDE SEQUENCE</scope>
    <source>
        <strain evidence="6">SGP5-SGP5p</strain>
        <tissue evidence="6">Aerial part</tissue>
    </source>
</reference>
<dbReference type="InterPro" id="IPR036093">
    <property type="entry name" value="NAC_dom_sf"/>
</dbReference>
<evidence type="ECO:0000256" key="4">
    <source>
        <dbReference type="ARBA" id="ARBA00023242"/>
    </source>
</evidence>
<dbReference type="GO" id="GO:0006355">
    <property type="term" value="P:regulation of DNA-templated transcription"/>
    <property type="evidence" value="ECO:0007669"/>
    <property type="project" value="InterPro"/>
</dbReference>
<dbReference type="Proteomes" id="UP001153076">
    <property type="component" value="Unassembled WGS sequence"/>
</dbReference>
<dbReference type="Pfam" id="PF02365">
    <property type="entry name" value="NAM"/>
    <property type="match status" value="1"/>
</dbReference>
<evidence type="ECO:0000259" key="5">
    <source>
        <dbReference type="PROSITE" id="PS51005"/>
    </source>
</evidence>
<keyword evidence="2" id="KW-0238">DNA-binding</keyword>
<evidence type="ECO:0000256" key="1">
    <source>
        <dbReference type="ARBA" id="ARBA00023015"/>
    </source>
</evidence>
<feature type="domain" description="NAC" evidence="5">
    <location>
        <begin position="23"/>
        <end position="192"/>
    </location>
</feature>
<evidence type="ECO:0000256" key="2">
    <source>
        <dbReference type="ARBA" id="ARBA00023125"/>
    </source>
</evidence>
<keyword evidence="1" id="KW-0805">Transcription regulation</keyword>
<dbReference type="InterPro" id="IPR003441">
    <property type="entry name" value="NAC-dom"/>
</dbReference>
<organism evidence="6 7">
    <name type="scientific">Carnegiea gigantea</name>
    <dbReference type="NCBI Taxonomy" id="171969"/>
    <lineage>
        <taxon>Eukaryota</taxon>
        <taxon>Viridiplantae</taxon>
        <taxon>Streptophyta</taxon>
        <taxon>Embryophyta</taxon>
        <taxon>Tracheophyta</taxon>
        <taxon>Spermatophyta</taxon>
        <taxon>Magnoliopsida</taxon>
        <taxon>eudicotyledons</taxon>
        <taxon>Gunneridae</taxon>
        <taxon>Pentapetalae</taxon>
        <taxon>Caryophyllales</taxon>
        <taxon>Cactineae</taxon>
        <taxon>Cactaceae</taxon>
        <taxon>Cactoideae</taxon>
        <taxon>Echinocereeae</taxon>
        <taxon>Carnegiea</taxon>
    </lineage>
</organism>
<dbReference type="OrthoDB" id="910810at2759"/>
<name>A0A9Q1QPW4_9CARY</name>
<dbReference type="PROSITE" id="PS51005">
    <property type="entry name" value="NAC"/>
    <property type="match status" value="1"/>
</dbReference>